<dbReference type="InterPro" id="IPR053134">
    <property type="entry name" value="RNA-dir_DNA_polymerase"/>
</dbReference>
<dbReference type="SUPFAM" id="SSF56672">
    <property type="entry name" value="DNA/RNA polymerases"/>
    <property type="match status" value="1"/>
</dbReference>
<sequence length="254" mass="28498">MSARASSVRVDQQVAGLVDLICLDVELQTPSNLVQEMSLVRAFVKDIQISSSTQKGYNSTSRTTAAAVTPGDKVTATNPFVKRLTYAEMDARRAKRLCYNCDDPYVQGHQCKKLFWLKIENAEFEDLQTAINKKLESKDIPTSSGEPAILLHAITGKQYADTMQLQDSKQGELEKVLAEFDELFKVPTDVEKTNFKIHHGHFEFLVMPFGLTNVPSTFQALMNDVFRRLDKGSSTLEALSLWMSLSNSNRSFHP</sequence>
<dbReference type="Gene3D" id="3.10.10.10">
    <property type="entry name" value="HIV Type 1 Reverse Transcriptase, subunit A, domain 1"/>
    <property type="match status" value="1"/>
</dbReference>
<organism evidence="1 2">
    <name type="scientific">Capsicum annuum</name>
    <name type="common">Capsicum pepper</name>
    <dbReference type="NCBI Taxonomy" id="4072"/>
    <lineage>
        <taxon>Eukaryota</taxon>
        <taxon>Viridiplantae</taxon>
        <taxon>Streptophyta</taxon>
        <taxon>Embryophyta</taxon>
        <taxon>Tracheophyta</taxon>
        <taxon>Spermatophyta</taxon>
        <taxon>Magnoliopsida</taxon>
        <taxon>eudicotyledons</taxon>
        <taxon>Gunneridae</taxon>
        <taxon>Pentapetalae</taxon>
        <taxon>asterids</taxon>
        <taxon>lamiids</taxon>
        <taxon>Solanales</taxon>
        <taxon>Solanaceae</taxon>
        <taxon>Solanoideae</taxon>
        <taxon>Capsiceae</taxon>
        <taxon>Capsicum</taxon>
    </lineage>
</organism>
<accession>A0A2G2Y0U7</accession>
<dbReference type="EMBL" id="AYRZ02000034">
    <property type="protein sequence ID" value="PHT63350.1"/>
    <property type="molecule type" value="Genomic_DNA"/>
</dbReference>
<dbReference type="Gramene" id="PHT63350">
    <property type="protein sequence ID" value="PHT63350"/>
    <property type="gene ID" value="T459_32813"/>
</dbReference>
<comment type="caution">
    <text evidence="1">The sequence shown here is derived from an EMBL/GenBank/DDBJ whole genome shotgun (WGS) entry which is preliminary data.</text>
</comment>
<protein>
    <recommendedName>
        <fullName evidence="3">Reverse transcriptase domain-containing protein</fullName>
    </recommendedName>
</protein>
<keyword evidence="2" id="KW-1185">Reference proteome</keyword>
<dbReference type="AlphaFoldDB" id="A0A2G2Y0U7"/>
<dbReference type="STRING" id="4072.A0A2G2Y0U7"/>
<proteinExistence type="predicted"/>
<dbReference type="InterPro" id="IPR043502">
    <property type="entry name" value="DNA/RNA_pol_sf"/>
</dbReference>
<evidence type="ECO:0000313" key="1">
    <source>
        <dbReference type="EMBL" id="PHT63350.1"/>
    </source>
</evidence>
<dbReference type="Proteomes" id="UP000222542">
    <property type="component" value="Unassembled WGS sequence"/>
</dbReference>
<gene>
    <name evidence="1" type="ORF">T459_32813</name>
</gene>
<reference evidence="1 2" key="2">
    <citation type="journal article" date="2017" name="Genome Biol.">
        <title>New reference genome sequences of hot pepper reveal the massive evolution of plant disease-resistance genes by retroduplication.</title>
        <authorList>
            <person name="Kim S."/>
            <person name="Park J."/>
            <person name="Yeom S.I."/>
            <person name="Kim Y.M."/>
            <person name="Seo E."/>
            <person name="Kim K.T."/>
            <person name="Kim M.S."/>
            <person name="Lee J.M."/>
            <person name="Cheong K."/>
            <person name="Shin H.S."/>
            <person name="Kim S.B."/>
            <person name="Han K."/>
            <person name="Lee J."/>
            <person name="Park M."/>
            <person name="Lee H.A."/>
            <person name="Lee H.Y."/>
            <person name="Lee Y."/>
            <person name="Oh S."/>
            <person name="Lee J.H."/>
            <person name="Choi E."/>
            <person name="Choi E."/>
            <person name="Lee S.E."/>
            <person name="Jeon J."/>
            <person name="Kim H."/>
            <person name="Choi G."/>
            <person name="Song H."/>
            <person name="Lee J."/>
            <person name="Lee S.C."/>
            <person name="Kwon J.K."/>
            <person name="Lee H.Y."/>
            <person name="Koo N."/>
            <person name="Hong Y."/>
            <person name="Kim R.W."/>
            <person name="Kang W.H."/>
            <person name="Huh J.H."/>
            <person name="Kang B.C."/>
            <person name="Yang T.J."/>
            <person name="Lee Y.H."/>
            <person name="Bennetzen J.L."/>
            <person name="Choi D."/>
        </authorList>
    </citation>
    <scope>NUCLEOTIDE SEQUENCE [LARGE SCALE GENOMIC DNA]</scope>
    <source>
        <strain evidence="2">cv. CM334</strain>
    </source>
</reference>
<reference evidence="1 2" key="1">
    <citation type="journal article" date="2014" name="Nat. Genet.">
        <title>Genome sequence of the hot pepper provides insights into the evolution of pungency in Capsicum species.</title>
        <authorList>
            <person name="Kim S."/>
            <person name="Park M."/>
            <person name="Yeom S.I."/>
            <person name="Kim Y.M."/>
            <person name="Lee J.M."/>
            <person name="Lee H.A."/>
            <person name="Seo E."/>
            <person name="Choi J."/>
            <person name="Cheong K."/>
            <person name="Kim K.T."/>
            <person name="Jung K."/>
            <person name="Lee G.W."/>
            <person name="Oh S.K."/>
            <person name="Bae C."/>
            <person name="Kim S.B."/>
            <person name="Lee H.Y."/>
            <person name="Kim S.Y."/>
            <person name="Kim M.S."/>
            <person name="Kang B.C."/>
            <person name="Jo Y.D."/>
            <person name="Yang H.B."/>
            <person name="Jeong H.J."/>
            <person name="Kang W.H."/>
            <person name="Kwon J.K."/>
            <person name="Shin C."/>
            <person name="Lim J.Y."/>
            <person name="Park J.H."/>
            <person name="Huh J.H."/>
            <person name="Kim J.S."/>
            <person name="Kim B.D."/>
            <person name="Cohen O."/>
            <person name="Paran I."/>
            <person name="Suh M.C."/>
            <person name="Lee S.B."/>
            <person name="Kim Y.K."/>
            <person name="Shin Y."/>
            <person name="Noh S.J."/>
            <person name="Park J."/>
            <person name="Seo Y.S."/>
            <person name="Kwon S.Y."/>
            <person name="Kim H.A."/>
            <person name="Park J.M."/>
            <person name="Kim H.J."/>
            <person name="Choi S.B."/>
            <person name="Bosland P.W."/>
            <person name="Reeves G."/>
            <person name="Jo S.H."/>
            <person name="Lee B.W."/>
            <person name="Cho H.T."/>
            <person name="Choi H.S."/>
            <person name="Lee M.S."/>
            <person name="Yu Y."/>
            <person name="Do Choi Y."/>
            <person name="Park B.S."/>
            <person name="van Deynze A."/>
            <person name="Ashrafi H."/>
            <person name="Hill T."/>
            <person name="Kim W.T."/>
            <person name="Pai H.S."/>
            <person name="Ahn H.K."/>
            <person name="Yeam I."/>
            <person name="Giovannoni J.J."/>
            <person name="Rose J.K."/>
            <person name="Sorensen I."/>
            <person name="Lee S.J."/>
            <person name="Kim R.W."/>
            <person name="Choi I.Y."/>
            <person name="Choi B.S."/>
            <person name="Lim J.S."/>
            <person name="Lee Y.H."/>
            <person name="Choi D."/>
        </authorList>
    </citation>
    <scope>NUCLEOTIDE SEQUENCE [LARGE SCALE GENOMIC DNA]</scope>
    <source>
        <strain evidence="2">cv. CM334</strain>
    </source>
</reference>
<name>A0A2G2Y0U7_CAPAN</name>
<dbReference type="PANTHER" id="PTHR24559">
    <property type="entry name" value="TRANSPOSON TY3-I GAG-POL POLYPROTEIN"/>
    <property type="match status" value="1"/>
</dbReference>
<evidence type="ECO:0000313" key="2">
    <source>
        <dbReference type="Proteomes" id="UP000222542"/>
    </source>
</evidence>
<dbReference type="PANTHER" id="PTHR24559:SF452">
    <property type="entry name" value="INTEGRASE CATALYTIC DOMAIN-CONTAINING PROTEIN"/>
    <property type="match status" value="1"/>
</dbReference>
<evidence type="ECO:0008006" key="3">
    <source>
        <dbReference type="Google" id="ProtNLM"/>
    </source>
</evidence>